<dbReference type="SMART" id="SM00534">
    <property type="entry name" value="MUTSac"/>
    <property type="match status" value="1"/>
</dbReference>
<keyword evidence="2" id="KW-0547">Nucleotide-binding</keyword>
<dbReference type="Gene3D" id="3.30.420.110">
    <property type="entry name" value="MutS, connector domain"/>
    <property type="match status" value="1"/>
</dbReference>
<keyword evidence="6" id="KW-0234">DNA repair</keyword>
<proteinExistence type="inferred from homology"/>
<dbReference type="OrthoDB" id="2534523at2759"/>
<feature type="region of interest" description="Disordered" evidence="7">
    <location>
        <begin position="483"/>
        <end position="510"/>
    </location>
</feature>
<dbReference type="Pfam" id="PF05192">
    <property type="entry name" value="MutS_III"/>
    <property type="match status" value="1"/>
</dbReference>
<evidence type="ECO:0000256" key="3">
    <source>
        <dbReference type="ARBA" id="ARBA00022763"/>
    </source>
</evidence>
<dbReference type="eggNOG" id="ENOG502QUUG">
    <property type="taxonomic scope" value="Eukaryota"/>
</dbReference>
<feature type="domain" description="DNA mismatch repair proteins mutS family" evidence="8">
    <location>
        <begin position="796"/>
        <end position="812"/>
    </location>
</feature>
<keyword evidence="5" id="KW-0238">DNA-binding</keyword>
<dbReference type="FunCoup" id="S8FSJ0">
    <property type="interactions" value="300"/>
</dbReference>
<dbReference type="Pfam" id="PF05188">
    <property type="entry name" value="MutS_II"/>
    <property type="match status" value="1"/>
</dbReference>
<dbReference type="GO" id="GO:0030983">
    <property type="term" value="F:mismatched DNA binding"/>
    <property type="evidence" value="ECO:0007669"/>
    <property type="project" value="InterPro"/>
</dbReference>
<dbReference type="Gene3D" id="1.10.1420.10">
    <property type="match status" value="3"/>
</dbReference>
<dbReference type="SUPFAM" id="SSF52540">
    <property type="entry name" value="P-loop containing nucleoside triphosphate hydrolases"/>
    <property type="match status" value="1"/>
</dbReference>
<dbReference type="Proteomes" id="UP000015241">
    <property type="component" value="Unassembled WGS sequence"/>
</dbReference>
<evidence type="ECO:0000313" key="10">
    <source>
        <dbReference type="Proteomes" id="UP000015241"/>
    </source>
</evidence>
<dbReference type="InterPro" id="IPR027417">
    <property type="entry name" value="P-loop_NTPase"/>
</dbReference>
<evidence type="ECO:0000256" key="7">
    <source>
        <dbReference type="SAM" id="MobiDB-lite"/>
    </source>
</evidence>
<evidence type="ECO:0000256" key="6">
    <source>
        <dbReference type="ARBA" id="ARBA00023204"/>
    </source>
</evidence>
<dbReference type="InterPro" id="IPR000432">
    <property type="entry name" value="DNA_mismatch_repair_MutS_C"/>
</dbReference>
<sequence>MRDVQLGPRPSFRARSGFSPMVQVIMTQSAVATAHPRNTLATEILSNLRQFPHCILLTRVGQFYESYFDQAKEVARLLSIKLTQRTWDGQRIWMCGFPLLHLDKYLKVLVQNHKRFVAMCEEFPRNPQLGAKGGFDRRVARIVTPGTLIDEPFLNPYENNYLLAISRPQSGLASAQSVPSEHVGLAWIDVSTGEFFTKAIPVEGLRDELVRISPREVVLSERPDANLDDPINSVIEEEGLFMSYCSMPVPADVSAPASVPEGTDDVISHLERESREASVVTEPEARAISLLTAFMQANLLDHMPMLSSPSRETTSGRMQIDSHTIRALEIREGLGDGGATGSLLSVVKRTATSGGTRLLARWLCSPSTSLPEINARQSLVAFFHSRPHLREDLVQDLGEIEDTTRIVQRFLLGRGQPSDLAAIKNTIQTWAGIKGRVALERNMEVRERGVIDEDEWSSIDALMHGMHNLDHLVGMIEKAMPGADDVDGTTSGASSLGEGEDVGGADYRPPSLLQAAQGTVSVKHTIAPRFSPELSSLHDTLQTLHGRRAALERRLQFEYNAPSLTLRSSPGYGMHVHVARGKRDSMKLKASEQFVPIAESASTNAFFFKDWSTLGANIMDTLTAIDIAEREVFETLRGEVNAHARQLRSNARILDELDVTLAFATLATEINLVRPTLTEDISYHVTNGRHPTVELGLLTSGRNFVPNTVSFAPDSRLHVITGPNMAGKSTFLRQTALIAILAQSGSFVPADAAQIGIVDRVFSRVGAKDDLFHNRSTFMVEMLETSEILRRATPRSLVIMDEVGRGTTVDDGLAIAFAAVHHLVSVNRCRALFATHFHELADMLDSSEDNRGRDAFAAVSFFCTDVDETEDGYFSYSHRMRPGVNRDSHGLKVAQLAGLPPSAVNVAQTALSWLKAKRARRTIATNASNV</sequence>
<dbReference type="SMART" id="SM00533">
    <property type="entry name" value="MUTSd"/>
    <property type="match status" value="1"/>
</dbReference>
<dbReference type="GO" id="GO:0140664">
    <property type="term" value="F:ATP-dependent DNA damage sensor activity"/>
    <property type="evidence" value="ECO:0007669"/>
    <property type="project" value="InterPro"/>
</dbReference>
<keyword evidence="4" id="KW-0067">ATP-binding</keyword>
<dbReference type="InterPro" id="IPR017261">
    <property type="entry name" value="DNA_mismatch_repair_MutS/MSH"/>
</dbReference>
<dbReference type="GO" id="GO:0005739">
    <property type="term" value="C:mitochondrion"/>
    <property type="evidence" value="ECO:0007669"/>
    <property type="project" value="TreeGrafter"/>
</dbReference>
<dbReference type="InParanoid" id="S8FSJ0"/>
<evidence type="ECO:0000256" key="4">
    <source>
        <dbReference type="ARBA" id="ARBA00022840"/>
    </source>
</evidence>
<dbReference type="GO" id="GO:0005634">
    <property type="term" value="C:nucleus"/>
    <property type="evidence" value="ECO:0007669"/>
    <property type="project" value="TreeGrafter"/>
</dbReference>
<evidence type="ECO:0000259" key="8">
    <source>
        <dbReference type="PROSITE" id="PS00486"/>
    </source>
</evidence>
<keyword evidence="10" id="KW-1185">Reference proteome</keyword>
<dbReference type="AlphaFoldDB" id="S8FSJ0"/>
<dbReference type="InterPro" id="IPR036678">
    <property type="entry name" value="MutS_con_dom_sf"/>
</dbReference>
<evidence type="ECO:0000313" key="9">
    <source>
        <dbReference type="EMBL" id="EPT04171.1"/>
    </source>
</evidence>
<dbReference type="Pfam" id="PF00488">
    <property type="entry name" value="MutS_V"/>
    <property type="match status" value="1"/>
</dbReference>
<dbReference type="GO" id="GO:0005524">
    <property type="term" value="F:ATP binding"/>
    <property type="evidence" value="ECO:0007669"/>
    <property type="project" value="UniProtKB-KW"/>
</dbReference>
<dbReference type="PIRSF" id="PIRSF037677">
    <property type="entry name" value="DNA_mis_repair_Msh6"/>
    <property type="match status" value="1"/>
</dbReference>
<dbReference type="GO" id="GO:0006298">
    <property type="term" value="P:mismatch repair"/>
    <property type="evidence" value="ECO:0007669"/>
    <property type="project" value="InterPro"/>
</dbReference>
<dbReference type="SUPFAM" id="SSF55271">
    <property type="entry name" value="DNA repair protein MutS, domain I"/>
    <property type="match status" value="1"/>
</dbReference>
<organism evidence="9 10">
    <name type="scientific">Fomitopsis schrenkii</name>
    <name type="common">Brown rot fungus</name>
    <dbReference type="NCBI Taxonomy" id="2126942"/>
    <lineage>
        <taxon>Eukaryota</taxon>
        <taxon>Fungi</taxon>
        <taxon>Dikarya</taxon>
        <taxon>Basidiomycota</taxon>
        <taxon>Agaricomycotina</taxon>
        <taxon>Agaricomycetes</taxon>
        <taxon>Polyporales</taxon>
        <taxon>Fomitopsis</taxon>
    </lineage>
</organism>
<dbReference type="Gene3D" id="3.40.1170.10">
    <property type="entry name" value="DNA repair protein MutS, domain I"/>
    <property type="match status" value="1"/>
</dbReference>
<dbReference type="HOGENOM" id="CLU_002472_4_0_1"/>
<dbReference type="InterPro" id="IPR036187">
    <property type="entry name" value="DNA_mismatch_repair_MutS_sf"/>
</dbReference>
<dbReference type="Gene3D" id="3.40.50.300">
    <property type="entry name" value="P-loop containing nucleotide triphosphate hydrolases"/>
    <property type="match status" value="1"/>
</dbReference>
<dbReference type="InterPro" id="IPR007696">
    <property type="entry name" value="DNA_mismatch_repair_MutS_core"/>
</dbReference>
<protein>
    <recommendedName>
        <fullName evidence="8">DNA mismatch repair proteins mutS family domain-containing protein</fullName>
    </recommendedName>
</protein>
<dbReference type="FunFam" id="3.40.50.300:FF:001238">
    <property type="entry name" value="DNA mismatch repair protein"/>
    <property type="match status" value="1"/>
</dbReference>
<comment type="similarity">
    <text evidence="1">Belongs to the DNA mismatch repair MutS family.</text>
</comment>
<dbReference type="STRING" id="743788.S8FSJ0"/>
<name>S8FSJ0_FOMSC</name>
<dbReference type="PANTHER" id="PTHR11361">
    <property type="entry name" value="DNA MISMATCH REPAIR PROTEIN MUTS FAMILY MEMBER"/>
    <property type="match status" value="1"/>
</dbReference>
<dbReference type="GO" id="GO:0043504">
    <property type="term" value="P:mitochondrial DNA repair"/>
    <property type="evidence" value="ECO:0007669"/>
    <property type="project" value="TreeGrafter"/>
</dbReference>
<dbReference type="InterPro" id="IPR007860">
    <property type="entry name" value="DNA_mmatch_repair_MutS_con_dom"/>
</dbReference>
<evidence type="ECO:0000256" key="1">
    <source>
        <dbReference type="ARBA" id="ARBA00006271"/>
    </source>
</evidence>
<dbReference type="EMBL" id="KE504127">
    <property type="protein sequence ID" value="EPT04171.1"/>
    <property type="molecule type" value="Genomic_DNA"/>
</dbReference>
<keyword evidence="3" id="KW-0227">DNA damage</keyword>
<dbReference type="PROSITE" id="PS00486">
    <property type="entry name" value="DNA_MISMATCH_REPAIR_2"/>
    <property type="match status" value="1"/>
</dbReference>
<dbReference type="InterPro" id="IPR007695">
    <property type="entry name" value="DNA_mismatch_repair_MutS-lik_N"/>
</dbReference>
<accession>S8FSJ0</accession>
<dbReference type="SUPFAM" id="SSF48334">
    <property type="entry name" value="DNA repair protein MutS, domain III"/>
    <property type="match status" value="1"/>
</dbReference>
<evidence type="ECO:0000256" key="5">
    <source>
        <dbReference type="ARBA" id="ARBA00023125"/>
    </source>
</evidence>
<dbReference type="InterPro" id="IPR016151">
    <property type="entry name" value="DNA_mismatch_repair_MutS_N"/>
</dbReference>
<dbReference type="Pfam" id="PF01624">
    <property type="entry name" value="MutS_I"/>
    <property type="match status" value="1"/>
</dbReference>
<dbReference type="SUPFAM" id="SSF53150">
    <property type="entry name" value="DNA repair protein MutS, domain II"/>
    <property type="match status" value="1"/>
</dbReference>
<reference evidence="9 10" key="1">
    <citation type="journal article" date="2012" name="Science">
        <title>The Paleozoic origin of enzymatic lignin decomposition reconstructed from 31 fungal genomes.</title>
        <authorList>
            <person name="Floudas D."/>
            <person name="Binder M."/>
            <person name="Riley R."/>
            <person name="Barry K."/>
            <person name="Blanchette R.A."/>
            <person name="Henrissat B."/>
            <person name="Martinez A.T."/>
            <person name="Otillar R."/>
            <person name="Spatafora J.W."/>
            <person name="Yadav J.S."/>
            <person name="Aerts A."/>
            <person name="Benoit I."/>
            <person name="Boyd A."/>
            <person name="Carlson A."/>
            <person name="Copeland A."/>
            <person name="Coutinho P.M."/>
            <person name="de Vries R.P."/>
            <person name="Ferreira P."/>
            <person name="Findley K."/>
            <person name="Foster B."/>
            <person name="Gaskell J."/>
            <person name="Glotzer D."/>
            <person name="Gorecki P."/>
            <person name="Heitman J."/>
            <person name="Hesse C."/>
            <person name="Hori C."/>
            <person name="Igarashi K."/>
            <person name="Jurgens J.A."/>
            <person name="Kallen N."/>
            <person name="Kersten P."/>
            <person name="Kohler A."/>
            <person name="Kuees U."/>
            <person name="Kumar T.K.A."/>
            <person name="Kuo A."/>
            <person name="LaButti K."/>
            <person name="Larrondo L.F."/>
            <person name="Lindquist E."/>
            <person name="Ling A."/>
            <person name="Lombard V."/>
            <person name="Lucas S."/>
            <person name="Lundell T."/>
            <person name="Martin R."/>
            <person name="McLaughlin D.J."/>
            <person name="Morgenstern I."/>
            <person name="Morin E."/>
            <person name="Murat C."/>
            <person name="Nagy L.G."/>
            <person name="Nolan M."/>
            <person name="Ohm R.A."/>
            <person name="Patyshakuliyeva A."/>
            <person name="Rokas A."/>
            <person name="Ruiz-Duenas F.J."/>
            <person name="Sabat G."/>
            <person name="Salamov A."/>
            <person name="Samejima M."/>
            <person name="Schmutz J."/>
            <person name="Slot J.C."/>
            <person name="St John F."/>
            <person name="Stenlid J."/>
            <person name="Sun H."/>
            <person name="Sun S."/>
            <person name="Syed K."/>
            <person name="Tsang A."/>
            <person name="Wiebenga A."/>
            <person name="Young D."/>
            <person name="Pisabarro A."/>
            <person name="Eastwood D.C."/>
            <person name="Martin F."/>
            <person name="Cullen D."/>
            <person name="Grigoriev I.V."/>
            <person name="Hibbett D.S."/>
        </authorList>
    </citation>
    <scope>NUCLEOTIDE SEQUENCE</scope>
    <source>
        <strain evidence="10">FP-58527</strain>
    </source>
</reference>
<evidence type="ECO:0000256" key="2">
    <source>
        <dbReference type="ARBA" id="ARBA00022741"/>
    </source>
</evidence>
<dbReference type="PANTHER" id="PTHR11361:SF34">
    <property type="entry name" value="DNA MISMATCH REPAIR PROTEIN MSH1, MITOCHONDRIAL"/>
    <property type="match status" value="1"/>
</dbReference>
<gene>
    <name evidence="9" type="ORF">FOMPIDRAFT_1034840</name>
</gene>
<dbReference type="InterPro" id="IPR045076">
    <property type="entry name" value="MutS"/>
</dbReference>